<reference evidence="8" key="1">
    <citation type="submission" date="2022-12" db="EMBL/GenBank/DDBJ databases">
        <authorList>
            <person name="Wang J."/>
        </authorList>
    </citation>
    <scope>NUCLEOTIDE SEQUENCE</scope>
    <source>
        <strain evidence="8">HY-42-06</strain>
    </source>
</reference>
<evidence type="ECO:0000256" key="6">
    <source>
        <dbReference type="ARBA" id="ARBA00022841"/>
    </source>
</evidence>
<protein>
    <recommendedName>
        <fullName evidence="7">AlgX/AlgJ SGNH hydrolase-like domain-containing protein</fullName>
    </recommendedName>
</protein>
<dbReference type="InterPro" id="IPR031811">
    <property type="entry name" value="ALGX/ALGJ_SGNH-like"/>
</dbReference>
<keyword evidence="4" id="KW-0732">Signal</keyword>
<keyword evidence="6" id="KW-0016">Alginate biosynthesis</keyword>
<dbReference type="Proteomes" id="UP001079657">
    <property type="component" value="Unassembled WGS sequence"/>
</dbReference>
<comment type="caution">
    <text evidence="8">The sequence shown here is derived from an EMBL/GenBank/DDBJ whole genome shotgun (WGS) entry which is preliminary data.</text>
</comment>
<organism evidence="8 9">
    <name type="scientific">Clostridium ganghwense</name>
    <dbReference type="NCBI Taxonomy" id="312089"/>
    <lineage>
        <taxon>Bacteria</taxon>
        <taxon>Bacillati</taxon>
        <taxon>Bacillota</taxon>
        <taxon>Clostridia</taxon>
        <taxon>Eubacteriales</taxon>
        <taxon>Clostridiaceae</taxon>
        <taxon>Clostridium</taxon>
    </lineage>
</organism>
<dbReference type="RefSeq" id="WP_268051645.1">
    <property type="nucleotide sequence ID" value="NZ_JAPQES010000008.1"/>
</dbReference>
<comment type="pathway">
    <text evidence="2">Glycan biosynthesis; alginate biosynthesis.</text>
</comment>
<comment type="subcellular location">
    <subcellularLocation>
        <location evidence="1">Periplasm</location>
    </subcellularLocation>
</comment>
<evidence type="ECO:0000256" key="4">
    <source>
        <dbReference type="ARBA" id="ARBA00022729"/>
    </source>
</evidence>
<sequence length="401" mass="46749">MNRLFIKKLITTGFFLVFLFVFSFLNICTSYKSLKSAVRKTEVSSLKEYISGIEYEINKNIYGKFKLVESYGYIQKLMGKNEVSNFEVVKDTEGKLHFTYFANKPNPTAHITTKLKELNKEIKNSKTKLIYLMTPDKYIKGYTKFPKGIPYHYNNETADQFLSELNSEKIDSIDLRDGILESGIKGADMFFNTDHHWKIKTAFWGFGQVVKNMNKKYNLQLDESNFYTNINNYNIVEYKDSFIGSMGRKIGKNYTGIDDFSLIYPKFKTNYDFYFENSFTNGTLTGRFEESLVAINPIRKYDVYGIISDKYFSYLYGNQPFAHIHNKENPNGLKVLFIKDSLAVPLAAFFSSVCSDVYLLDPRYYKGDMLNFINNTELDFVFVSYSPQNLVDEFFKFTKDK</sequence>
<feature type="domain" description="AlgX/AlgJ SGNH hydrolase-like" evidence="7">
    <location>
        <begin position="106"/>
        <end position="229"/>
    </location>
</feature>
<evidence type="ECO:0000256" key="3">
    <source>
        <dbReference type="ARBA" id="ARBA00022679"/>
    </source>
</evidence>
<gene>
    <name evidence="8" type="ORF">OXH55_18575</name>
</gene>
<evidence type="ECO:0000256" key="1">
    <source>
        <dbReference type="ARBA" id="ARBA00004418"/>
    </source>
</evidence>
<keyword evidence="5" id="KW-0574">Periplasm</keyword>
<proteinExistence type="predicted"/>
<keyword evidence="9" id="KW-1185">Reference proteome</keyword>
<evidence type="ECO:0000256" key="2">
    <source>
        <dbReference type="ARBA" id="ARBA00005182"/>
    </source>
</evidence>
<accession>A0ABT4CU92</accession>
<dbReference type="Pfam" id="PF16822">
    <property type="entry name" value="ALGX"/>
    <property type="match status" value="1"/>
</dbReference>
<evidence type="ECO:0000313" key="9">
    <source>
        <dbReference type="Proteomes" id="UP001079657"/>
    </source>
</evidence>
<name>A0ABT4CU92_9CLOT</name>
<evidence type="ECO:0000259" key="7">
    <source>
        <dbReference type="Pfam" id="PF16822"/>
    </source>
</evidence>
<dbReference type="EMBL" id="JAPQES010000008">
    <property type="protein sequence ID" value="MCY6372617.1"/>
    <property type="molecule type" value="Genomic_DNA"/>
</dbReference>
<evidence type="ECO:0000256" key="5">
    <source>
        <dbReference type="ARBA" id="ARBA00022764"/>
    </source>
</evidence>
<evidence type="ECO:0000313" key="8">
    <source>
        <dbReference type="EMBL" id="MCY6372617.1"/>
    </source>
</evidence>
<keyword evidence="3" id="KW-0808">Transferase</keyword>